<dbReference type="EMBL" id="BGZK01002942">
    <property type="protein sequence ID" value="GBP97498.1"/>
    <property type="molecule type" value="Genomic_DNA"/>
</dbReference>
<proteinExistence type="predicted"/>
<reference evidence="2 3" key="1">
    <citation type="journal article" date="2019" name="Commun. Biol.">
        <title>The bagworm genome reveals a unique fibroin gene that provides high tensile strength.</title>
        <authorList>
            <person name="Kono N."/>
            <person name="Nakamura H."/>
            <person name="Ohtoshi R."/>
            <person name="Tomita M."/>
            <person name="Numata K."/>
            <person name="Arakawa K."/>
        </authorList>
    </citation>
    <scope>NUCLEOTIDE SEQUENCE [LARGE SCALE GENOMIC DNA]</scope>
</reference>
<keyword evidence="1" id="KW-0732">Signal</keyword>
<feature type="chain" id="PRO_5020036171" evidence="1">
    <location>
        <begin position="26"/>
        <end position="74"/>
    </location>
</feature>
<organism evidence="2 3">
    <name type="scientific">Eumeta variegata</name>
    <name type="common">Bagworm moth</name>
    <name type="synonym">Eumeta japonica</name>
    <dbReference type="NCBI Taxonomy" id="151549"/>
    <lineage>
        <taxon>Eukaryota</taxon>
        <taxon>Metazoa</taxon>
        <taxon>Ecdysozoa</taxon>
        <taxon>Arthropoda</taxon>
        <taxon>Hexapoda</taxon>
        <taxon>Insecta</taxon>
        <taxon>Pterygota</taxon>
        <taxon>Neoptera</taxon>
        <taxon>Endopterygota</taxon>
        <taxon>Lepidoptera</taxon>
        <taxon>Glossata</taxon>
        <taxon>Ditrysia</taxon>
        <taxon>Tineoidea</taxon>
        <taxon>Psychidae</taxon>
        <taxon>Oiketicinae</taxon>
        <taxon>Eumeta</taxon>
    </lineage>
</organism>
<sequence length="74" mass="8282">MALYIPLGAILWRHIFLWAPPYVTAVETRGNSSSAHPIPQSTDIHQKNPILGIKIYETILLAITLAARSWHPIP</sequence>
<name>A0A4C2ABL3_EUMVA</name>
<protein>
    <submittedName>
        <fullName evidence="2">Uncharacterized protein</fullName>
    </submittedName>
</protein>
<dbReference type="Proteomes" id="UP000299102">
    <property type="component" value="Unassembled WGS sequence"/>
</dbReference>
<evidence type="ECO:0000313" key="2">
    <source>
        <dbReference type="EMBL" id="GBP97498.1"/>
    </source>
</evidence>
<keyword evidence="3" id="KW-1185">Reference proteome</keyword>
<evidence type="ECO:0000256" key="1">
    <source>
        <dbReference type="SAM" id="SignalP"/>
    </source>
</evidence>
<accession>A0A4C2ABL3</accession>
<dbReference type="AlphaFoldDB" id="A0A4C2ABL3"/>
<evidence type="ECO:0000313" key="3">
    <source>
        <dbReference type="Proteomes" id="UP000299102"/>
    </source>
</evidence>
<gene>
    <name evidence="2" type="ORF">EVAR_63667_1</name>
</gene>
<feature type="signal peptide" evidence="1">
    <location>
        <begin position="1"/>
        <end position="25"/>
    </location>
</feature>
<comment type="caution">
    <text evidence="2">The sequence shown here is derived from an EMBL/GenBank/DDBJ whole genome shotgun (WGS) entry which is preliminary data.</text>
</comment>